<reference evidence="2" key="1">
    <citation type="submission" date="2020-09" db="EMBL/GenBank/DDBJ databases">
        <title>Genome seq and assembly of Tianweitania sp.</title>
        <authorList>
            <person name="Chhetri G."/>
        </authorList>
    </citation>
    <scope>NUCLEOTIDE SEQUENCE</scope>
    <source>
        <strain evidence="2">Rool2</strain>
    </source>
</reference>
<evidence type="ECO:0000313" key="2">
    <source>
        <dbReference type="EMBL" id="MBD0414696.1"/>
    </source>
</evidence>
<evidence type="ECO:0000313" key="3">
    <source>
        <dbReference type="Proteomes" id="UP000643405"/>
    </source>
</evidence>
<name>A0A8J6PJG2_9HYPH</name>
<proteinExistence type="predicted"/>
<evidence type="ECO:0000256" key="1">
    <source>
        <dbReference type="SAM" id="SignalP"/>
    </source>
</evidence>
<organism evidence="2 3">
    <name type="scientific">Oryzicola mucosus</name>
    <dbReference type="NCBI Taxonomy" id="2767425"/>
    <lineage>
        <taxon>Bacteria</taxon>
        <taxon>Pseudomonadati</taxon>
        <taxon>Pseudomonadota</taxon>
        <taxon>Alphaproteobacteria</taxon>
        <taxon>Hyphomicrobiales</taxon>
        <taxon>Phyllobacteriaceae</taxon>
        <taxon>Oryzicola</taxon>
    </lineage>
</organism>
<dbReference type="AlphaFoldDB" id="A0A8J6PJG2"/>
<feature type="signal peptide" evidence="1">
    <location>
        <begin position="1"/>
        <end position="28"/>
    </location>
</feature>
<accession>A0A8J6PJG2</accession>
<keyword evidence="3" id="KW-1185">Reference proteome</keyword>
<feature type="chain" id="PRO_5035256895" evidence="1">
    <location>
        <begin position="29"/>
        <end position="114"/>
    </location>
</feature>
<dbReference type="EMBL" id="JACVVX010000002">
    <property type="protein sequence ID" value="MBD0414696.1"/>
    <property type="molecule type" value="Genomic_DNA"/>
</dbReference>
<sequence length="114" mass="12223">MQMVVRISMAAAVAGCSVFLALAGPASAKPARCFTTDDGQYPCTFTLVDKDGSFQISARGKPTFILNMDGPGRAYGLVNFGERNIFLPGTYTRDAGDKACWVNTDATNTRICAW</sequence>
<protein>
    <submittedName>
        <fullName evidence="2">Uncharacterized protein</fullName>
    </submittedName>
</protein>
<comment type="caution">
    <text evidence="2">The sequence shown here is derived from an EMBL/GenBank/DDBJ whole genome shotgun (WGS) entry which is preliminary data.</text>
</comment>
<dbReference type="Proteomes" id="UP000643405">
    <property type="component" value="Unassembled WGS sequence"/>
</dbReference>
<gene>
    <name evidence="2" type="ORF">ICI42_08520</name>
</gene>
<keyword evidence="1" id="KW-0732">Signal</keyword>